<dbReference type="Gene3D" id="1.10.10.10">
    <property type="entry name" value="Winged helix-like DNA-binding domain superfamily/Winged helix DNA-binding domain"/>
    <property type="match status" value="1"/>
</dbReference>
<dbReference type="AlphaFoldDB" id="A0A542ZWW4"/>
<evidence type="ECO:0000313" key="5">
    <source>
        <dbReference type="EMBL" id="TQL64789.1"/>
    </source>
</evidence>
<feature type="domain" description="HTH arsR-type" evidence="4">
    <location>
        <begin position="7"/>
        <end position="101"/>
    </location>
</feature>
<dbReference type="SMART" id="SM00418">
    <property type="entry name" value="HTH_ARSR"/>
    <property type="match status" value="1"/>
</dbReference>
<dbReference type="InterPro" id="IPR001845">
    <property type="entry name" value="HTH_ArsR_DNA-bd_dom"/>
</dbReference>
<evidence type="ECO:0000313" key="6">
    <source>
        <dbReference type="Proteomes" id="UP000315389"/>
    </source>
</evidence>
<organism evidence="5 6">
    <name type="scientific">Rarobacter faecitabidus</name>
    <dbReference type="NCBI Taxonomy" id="13243"/>
    <lineage>
        <taxon>Bacteria</taxon>
        <taxon>Bacillati</taxon>
        <taxon>Actinomycetota</taxon>
        <taxon>Actinomycetes</taxon>
        <taxon>Micrococcales</taxon>
        <taxon>Rarobacteraceae</taxon>
        <taxon>Rarobacter</taxon>
    </lineage>
</organism>
<reference evidence="5 6" key="1">
    <citation type="submission" date="2019-06" db="EMBL/GenBank/DDBJ databases">
        <title>Sequencing the genomes of 1000 actinobacteria strains.</title>
        <authorList>
            <person name="Klenk H.-P."/>
        </authorList>
    </citation>
    <scope>NUCLEOTIDE SEQUENCE [LARGE SCALE GENOMIC DNA]</scope>
    <source>
        <strain evidence="5 6">DSM 4813</strain>
    </source>
</reference>
<evidence type="ECO:0000256" key="3">
    <source>
        <dbReference type="ARBA" id="ARBA00023163"/>
    </source>
</evidence>
<evidence type="ECO:0000259" key="4">
    <source>
        <dbReference type="PROSITE" id="PS50987"/>
    </source>
</evidence>
<sequence length="112" mass="12304">MPRELMHPDIADVSLTDMLSALSDPVRREIVLKLSQGHDELACIAFELPVSKSTLTHHFRVLREAGVIRQRYEGTAILNALRCDDLDTRFPGLLGAVIQAEEIAATRPSGVG</sequence>
<keyword evidence="3" id="KW-0804">Transcription</keyword>
<dbReference type="EMBL" id="VFOS01000001">
    <property type="protein sequence ID" value="TQL64789.1"/>
    <property type="molecule type" value="Genomic_DNA"/>
</dbReference>
<comment type="caution">
    <text evidence="5">The sequence shown here is derived from an EMBL/GenBank/DDBJ whole genome shotgun (WGS) entry which is preliminary data.</text>
</comment>
<dbReference type="InterPro" id="IPR011991">
    <property type="entry name" value="ArsR-like_HTH"/>
</dbReference>
<dbReference type="GO" id="GO:0003677">
    <property type="term" value="F:DNA binding"/>
    <property type="evidence" value="ECO:0007669"/>
    <property type="project" value="UniProtKB-KW"/>
</dbReference>
<dbReference type="InterPro" id="IPR036388">
    <property type="entry name" value="WH-like_DNA-bd_sf"/>
</dbReference>
<dbReference type="PRINTS" id="PR00778">
    <property type="entry name" value="HTHARSR"/>
</dbReference>
<name>A0A542ZWW4_RARFA</name>
<protein>
    <submittedName>
        <fullName evidence="5">ArsR family transcriptional regulator</fullName>
    </submittedName>
</protein>
<proteinExistence type="predicted"/>
<dbReference type="InterPro" id="IPR036390">
    <property type="entry name" value="WH_DNA-bd_sf"/>
</dbReference>
<dbReference type="PROSITE" id="PS50987">
    <property type="entry name" value="HTH_ARSR_2"/>
    <property type="match status" value="1"/>
</dbReference>
<keyword evidence="2" id="KW-0238">DNA-binding</keyword>
<keyword evidence="6" id="KW-1185">Reference proteome</keyword>
<dbReference type="Proteomes" id="UP000315389">
    <property type="component" value="Unassembled WGS sequence"/>
</dbReference>
<evidence type="ECO:0000256" key="2">
    <source>
        <dbReference type="ARBA" id="ARBA00023125"/>
    </source>
</evidence>
<keyword evidence="1" id="KW-0805">Transcription regulation</keyword>
<evidence type="ECO:0000256" key="1">
    <source>
        <dbReference type="ARBA" id="ARBA00023015"/>
    </source>
</evidence>
<dbReference type="OrthoDB" id="3460651at2"/>
<dbReference type="PANTHER" id="PTHR33154:SF12">
    <property type="entry name" value="TRANSCRIPTIONAL REGULATORY PROTEIN"/>
    <property type="match status" value="1"/>
</dbReference>
<gene>
    <name evidence="5" type="ORF">FB461_1310</name>
</gene>
<dbReference type="SUPFAM" id="SSF46785">
    <property type="entry name" value="Winged helix' DNA-binding domain"/>
    <property type="match status" value="1"/>
</dbReference>
<dbReference type="PANTHER" id="PTHR33154">
    <property type="entry name" value="TRANSCRIPTIONAL REGULATOR, ARSR FAMILY"/>
    <property type="match status" value="1"/>
</dbReference>
<dbReference type="Pfam" id="PF01022">
    <property type="entry name" value="HTH_5"/>
    <property type="match status" value="1"/>
</dbReference>
<dbReference type="InterPro" id="IPR051081">
    <property type="entry name" value="HTH_MetalResp_TranReg"/>
</dbReference>
<dbReference type="GO" id="GO:0003700">
    <property type="term" value="F:DNA-binding transcription factor activity"/>
    <property type="evidence" value="ECO:0007669"/>
    <property type="project" value="InterPro"/>
</dbReference>
<dbReference type="RefSeq" id="WP_142119983.1">
    <property type="nucleotide sequence ID" value="NZ_BAAASV010000001.1"/>
</dbReference>
<dbReference type="CDD" id="cd00090">
    <property type="entry name" value="HTH_ARSR"/>
    <property type="match status" value="1"/>
</dbReference>
<accession>A0A542ZWW4</accession>